<dbReference type="GO" id="GO:0035485">
    <property type="term" value="F:adenine/guanine mispair binding"/>
    <property type="evidence" value="ECO:0007669"/>
    <property type="project" value="TreeGrafter"/>
</dbReference>
<evidence type="ECO:0000256" key="11">
    <source>
        <dbReference type="ARBA" id="ARBA00023014"/>
    </source>
</evidence>
<dbReference type="Gene3D" id="1.10.1670.10">
    <property type="entry name" value="Helix-hairpin-Helix base-excision DNA repair enzymes (C-terminal)"/>
    <property type="match status" value="1"/>
</dbReference>
<dbReference type="CDD" id="cd03431">
    <property type="entry name" value="NUDIX_DNA_Glycosylase_C-MutY"/>
    <property type="match status" value="1"/>
</dbReference>
<dbReference type="NCBIfam" id="TIGR01084">
    <property type="entry name" value="mutY"/>
    <property type="match status" value="1"/>
</dbReference>
<keyword evidence="13 14" id="KW-0326">Glycosidase</keyword>
<evidence type="ECO:0000256" key="13">
    <source>
        <dbReference type="ARBA" id="ARBA00023295"/>
    </source>
</evidence>
<reference evidence="16 17" key="1">
    <citation type="submission" date="2020-08" db="EMBL/GenBank/DDBJ databases">
        <authorList>
            <person name="Liu C."/>
            <person name="Sun Q."/>
        </authorList>
    </citation>
    <scope>NUCLEOTIDE SEQUENCE [LARGE SCALE GENOMIC DNA]</scope>
    <source>
        <strain evidence="16 17">NSJ-29</strain>
    </source>
</reference>
<dbReference type="Gene3D" id="3.90.79.10">
    <property type="entry name" value="Nucleoside Triphosphate Pyrophosphohydrolase"/>
    <property type="match status" value="1"/>
</dbReference>
<evidence type="ECO:0000256" key="8">
    <source>
        <dbReference type="ARBA" id="ARBA00022763"/>
    </source>
</evidence>
<evidence type="ECO:0000256" key="5">
    <source>
        <dbReference type="ARBA" id="ARBA00022023"/>
    </source>
</evidence>
<dbReference type="GO" id="GO:0000701">
    <property type="term" value="F:purine-specific mismatch base pair DNA N-glycosylase activity"/>
    <property type="evidence" value="ECO:0007669"/>
    <property type="project" value="UniProtKB-EC"/>
</dbReference>
<dbReference type="Gene3D" id="1.10.340.30">
    <property type="entry name" value="Hypothetical protein, domain 2"/>
    <property type="match status" value="1"/>
</dbReference>
<dbReference type="Pfam" id="PF00730">
    <property type="entry name" value="HhH-GPD"/>
    <property type="match status" value="1"/>
</dbReference>
<evidence type="ECO:0000313" key="17">
    <source>
        <dbReference type="Proteomes" id="UP000515860"/>
    </source>
</evidence>
<comment type="catalytic activity">
    <reaction evidence="1 14">
        <text>Hydrolyzes free adenine bases from 7,8-dihydro-8-oxoguanine:adenine mismatched double-stranded DNA, leaving an apurinic site.</text>
        <dbReference type="EC" id="3.2.2.31"/>
    </reaction>
</comment>
<gene>
    <name evidence="16" type="primary">mutY</name>
    <name evidence="16" type="ORF">H9Q79_01320</name>
</gene>
<dbReference type="KEGG" id="whj:H9Q79_01320"/>
<dbReference type="Pfam" id="PF14815">
    <property type="entry name" value="NUDIX_4"/>
    <property type="match status" value="1"/>
</dbReference>
<dbReference type="GO" id="GO:0051539">
    <property type="term" value="F:4 iron, 4 sulfur cluster binding"/>
    <property type="evidence" value="ECO:0007669"/>
    <property type="project" value="UniProtKB-UniRule"/>
</dbReference>
<evidence type="ECO:0000256" key="10">
    <source>
        <dbReference type="ARBA" id="ARBA00023004"/>
    </source>
</evidence>
<dbReference type="GO" id="GO:0034039">
    <property type="term" value="F:8-oxo-7,8-dihydroguanine DNA N-glycosylase activity"/>
    <property type="evidence" value="ECO:0007669"/>
    <property type="project" value="TreeGrafter"/>
</dbReference>
<keyword evidence="6" id="KW-0004">4Fe-4S</keyword>
<keyword evidence="8 14" id="KW-0227">DNA damage</keyword>
<feature type="domain" description="HhH-GPD" evidence="15">
    <location>
        <begin position="37"/>
        <end position="188"/>
    </location>
</feature>
<evidence type="ECO:0000256" key="12">
    <source>
        <dbReference type="ARBA" id="ARBA00023204"/>
    </source>
</evidence>
<dbReference type="SUPFAM" id="SSF48150">
    <property type="entry name" value="DNA-glycosylase"/>
    <property type="match status" value="1"/>
</dbReference>
<proteinExistence type="inferred from homology"/>
<dbReference type="InterPro" id="IPR003265">
    <property type="entry name" value="HhH-GPD_domain"/>
</dbReference>
<dbReference type="InterPro" id="IPR000445">
    <property type="entry name" value="HhH_motif"/>
</dbReference>
<dbReference type="SUPFAM" id="SSF55811">
    <property type="entry name" value="Nudix"/>
    <property type="match status" value="1"/>
</dbReference>
<dbReference type="InterPro" id="IPR004036">
    <property type="entry name" value="Endonuclease-III-like_CS2"/>
</dbReference>
<dbReference type="InterPro" id="IPR015797">
    <property type="entry name" value="NUDIX_hydrolase-like_dom_sf"/>
</dbReference>
<evidence type="ECO:0000256" key="1">
    <source>
        <dbReference type="ARBA" id="ARBA00000843"/>
    </source>
</evidence>
<dbReference type="GO" id="GO:0046872">
    <property type="term" value="F:metal ion binding"/>
    <property type="evidence" value="ECO:0007669"/>
    <property type="project" value="UniProtKB-UniRule"/>
</dbReference>
<name>A0A7G9GDT9_9FIRM</name>
<sequence length="356" mass="40083">MLEKIIRPLTEWYQDNKRILPWRADRNPYYIWVSEIMLQQTRVEAVKPYFKNFISELPTVRELAACPEDRLLKLWEGLGYYNRVRNMQKAAVTIVNEYGGKLPADYEALKKLSGIGSYTAGAVASIAYGIPVPAVDGNVLRVLARVREDDRDISRQAVKGQVEKDLLAVMPKDDPGDFNQALMELGAVICVPGGSPKCGECPLQKLCRAHEAGRELEYPVKAGKKGRRVEARTILLIQDGERIALRRRPDQGLLAGLYEFPNLPGHLNRRETLEWVEEAGLTPLQIQKLDDAKHIFSHVEWHMIGYAVRVASFEGAKSGGLILAETKHAEEEYPVPAAYGAYARYMNLNLGLKEKN</sequence>
<evidence type="ECO:0000256" key="6">
    <source>
        <dbReference type="ARBA" id="ARBA00022485"/>
    </source>
</evidence>
<dbReference type="Pfam" id="PF00633">
    <property type="entry name" value="HHH"/>
    <property type="match status" value="1"/>
</dbReference>
<dbReference type="SMART" id="SM00478">
    <property type="entry name" value="ENDO3c"/>
    <property type="match status" value="1"/>
</dbReference>
<dbReference type="Proteomes" id="UP000515860">
    <property type="component" value="Chromosome"/>
</dbReference>
<dbReference type="InterPro" id="IPR011257">
    <property type="entry name" value="DNA_glycosylase"/>
</dbReference>
<evidence type="ECO:0000256" key="14">
    <source>
        <dbReference type="RuleBase" id="RU365096"/>
    </source>
</evidence>
<keyword evidence="12" id="KW-0234">DNA repair</keyword>
<comment type="cofactor">
    <cofactor evidence="14">
        <name>[4Fe-4S] cluster</name>
        <dbReference type="ChEBI" id="CHEBI:49883"/>
    </cofactor>
    <text evidence="14">Binds 1 [4Fe-4S] cluster.</text>
</comment>
<protein>
    <recommendedName>
        <fullName evidence="5 14">Adenine DNA glycosylase</fullName>
        <ecNumber evidence="4 14">3.2.2.31</ecNumber>
    </recommendedName>
</protein>
<dbReference type="InterPro" id="IPR005760">
    <property type="entry name" value="A/G_AdeGlyc_MutY"/>
</dbReference>
<evidence type="ECO:0000256" key="9">
    <source>
        <dbReference type="ARBA" id="ARBA00022801"/>
    </source>
</evidence>
<comment type="similarity">
    <text evidence="3 14">Belongs to the Nth/MutY family.</text>
</comment>
<accession>A0A7G9GDT9</accession>
<dbReference type="AlphaFoldDB" id="A0A7G9GDT9"/>
<dbReference type="GO" id="GO:0006298">
    <property type="term" value="P:mismatch repair"/>
    <property type="evidence" value="ECO:0007669"/>
    <property type="project" value="TreeGrafter"/>
</dbReference>
<dbReference type="GO" id="GO:0032357">
    <property type="term" value="F:oxidized purine DNA binding"/>
    <property type="evidence" value="ECO:0007669"/>
    <property type="project" value="TreeGrafter"/>
</dbReference>
<dbReference type="InterPro" id="IPR023170">
    <property type="entry name" value="HhH_base_excis_C"/>
</dbReference>
<organism evidence="16 17">
    <name type="scientific">Wansuia hejianensis</name>
    <dbReference type="NCBI Taxonomy" id="2763667"/>
    <lineage>
        <taxon>Bacteria</taxon>
        <taxon>Bacillati</taxon>
        <taxon>Bacillota</taxon>
        <taxon>Clostridia</taxon>
        <taxon>Lachnospirales</taxon>
        <taxon>Lachnospiraceae</taxon>
        <taxon>Wansuia</taxon>
    </lineage>
</organism>
<dbReference type="InterPro" id="IPR029119">
    <property type="entry name" value="MutY_C"/>
</dbReference>
<evidence type="ECO:0000256" key="2">
    <source>
        <dbReference type="ARBA" id="ARBA00002933"/>
    </source>
</evidence>
<evidence type="ECO:0000256" key="3">
    <source>
        <dbReference type="ARBA" id="ARBA00008343"/>
    </source>
</evidence>
<evidence type="ECO:0000259" key="15">
    <source>
        <dbReference type="SMART" id="SM00478"/>
    </source>
</evidence>
<evidence type="ECO:0000313" key="16">
    <source>
        <dbReference type="EMBL" id="QNM08971.1"/>
    </source>
</evidence>
<dbReference type="EMBL" id="CP060635">
    <property type="protein sequence ID" value="QNM08971.1"/>
    <property type="molecule type" value="Genomic_DNA"/>
</dbReference>
<keyword evidence="9" id="KW-0378">Hydrolase</keyword>
<dbReference type="PANTHER" id="PTHR42944:SF1">
    <property type="entry name" value="ADENINE DNA GLYCOSYLASE"/>
    <property type="match status" value="1"/>
</dbReference>
<dbReference type="RefSeq" id="WP_249329051.1">
    <property type="nucleotide sequence ID" value="NZ_CP060635.1"/>
</dbReference>
<keyword evidence="10 14" id="KW-0408">Iron</keyword>
<comment type="function">
    <text evidence="2">Adenine glycosylase active on G-A mispairs. MutY also corrects error-prone DNA synthesis past GO lesions which are due to the oxidatively damaged form of guanine: 7,8-dihydro-8-oxoguanine (8-oxo-dGTP).</text>
</comment>
<keyword evidence="7" id="KW-0479">Metal-binding</keyword>
<dbReference type="EC" id="3.2.2.31" evidence="4 14"/>
<dbReference type="GO" id="GO:0006284">
    <property type="term" value="P:base-excision repair"/>
    <property type="evidence" value="ECO:0007669"/>
    <property type="project" value="UniProtKB-UniRule"/>
</dbReference>
<dbReference type="CDD" id="cd00056">
    <property type="entry name" value="ENDO3c"/>
    <property type="match status" value="1"/>
</dbReference>
<keyword evidence="11" id="KW-0411">Iron-sulfur</keyword>
<dbReference type="FunFam" id="1.10.340.30:FF:000002">
    <property type="entry name" value="Adenine DNA glycosylase"/>
    <property type="match status" value="1"/>
</dbReference>
<keyword evidence="17" id="KW-1185">Reference proteome</keyword>
<evidence type="ECO:0000256" key="4">
    <source>
        <dbReference type="ARBA" id="ARBA00012045"/>
    </source>
</evidence>
<dbReference type="PANTHER" id="PTHR42944">
    <property type="entry name" value="ADENINE DNA GLYCOSYLASE"/>
    <property type="match status" value="1"/>
</dbReference>
<evidence type="ECO:0000256" key="7">
    <source>
        <dbReference type="ARBA" id="ARBA00022723"/>
    </source>
</evidence>
<dbReference type="InterPro" id="IPR044298">
    <property type="entry name" value="MIG/MutY"/>
</dbReference>
<dbReference type="PROSITE" id="PS01155">
    <property type="entry name" value="ENDONUCLEASE_III_2"/>
    <property type="match status" value="1"/>
</dbReference>